<dbReference type="Gene3D" id="3.90.1200.10">
    <property type="match status" value="1"/>
</dbReference>
<dbReference type="EMBL" id="WIXP02000007">
    <property type="protein sequence ID" value="KAF6208459.1"/>
    <property type="molecule type" value="Genomic_DNA"/>
</dbReference>
<feature type="compositionally biased region" description="Acidic residues" evidence="5">
    <location>
        <begin position="251"/>
        <end position="263"/>
    </location>
</feature>
<dbReference type="Gene3D" id="3.30.200.20">
    <property type="entry name" value="Phosphorylase Kinase, domain 1"/>
    <property type="match status" value="1"/>
</dbReference>
<feature type="coiled-coil region" evidence="4">
    <location>
        <begin position="491"/>
        <end position="532"/>
    </location>
</feature>
<keyword evidence="7" id="KW-1185">Reference proteome</keyword>
<dbReference type="GO" id="GO:0005737">
    <property type="term" value="C:cytoplasm"/>
    <property type="evidence" value="ECO:0007669"/>
    <property type="project" value="TreeGrafter"/>
</dbReference>
<evidence type="ECO:0000256" key="1">
    <source>
        <dbReference type="ARBA" id="ARBA00023209"/>
    </source>
</evidence>
<dbReference type="PANTHER" id="PTHR22603:SF93">
    <property type="entry name" value="RE24176P"/>
    <property type="match status" value="1"/>
</dbReference>
<feature type="region of interest" description="Disordered" evidence="5">
    <location>
        <begin position="673"/>
        <end position="720"/>
    </location>
</feature>
<dbReference type="OrthoDB" id="3649325at2759"/>
<feature type="compositionally biased region" description="Low complexity" evidence="5">
    <location>
        <begin position="560"/>
        <end position="569"/>
    </location>
</feature>
<evidence type="ECO:0000256" key="2">
    <source>
        <dbReference type="ARBA" id="ARBA00023264"/>
    </source>
</evidence>
<protein>
    <recommendedName>
        <fullName evidence="8">Choline kinase N-terminal domain-containing protein</fullName>
    </recommendedName>
</protein>
<dbReference type="SUPFAM" id="SSF56112">
    <property type="entry name" value="Protein kinase-like (PK-like)"/>
    <property type="match status" value="1"/>
</dbReference>
<dbReference type="AlphaFoldDB" id="A0A8S9XIM8"/>
<evidence type="ECO:0000313" key="7">
    <source>
        <dbReference type="Proteomes" id="UP000466442"/>
    </source>
</evidence>
<reference evidence="6" key="1">
    <citation type="journal article" date="2021" name="Mol. Ecol. Resour.">
        <title>Apolygus lucorum genome provides insights into omnivorousness and mesophyll feeding.</title>
        <authorList>
            <person name="Liu Y."/>
            <person name="Liu H."/>
            <person name="Wang H."/>
            <person name="Huang T."/>
            <person name="Liu B."/>
            <person name="Yang B."/>
            <person name="Yin L."/>
            <person name="Li B."/>
            <person name="Zhang Y."/>
            <person name="Zhang S."/>
            <person name="Jiang F."/>
            <person name="Zhang X."/>
            <person name="Ren Y."/>
            <person name="Wang B."/>
            <person name="Wang S."/>
            <person name="Lu Y."/>
            <person name="Wu K."/>
            <person name="Fan W."/>
            <person name="Wang G."/>
        </authorList>
    </citation>
    <scope>NUCLEOTIDE SEQUENCE</scope>
    <source>
        <strain evidence="6">12Hb</strain>
    </source>
</reference>
<feature type="region of interest" description="Disordered" evidence="5">
    <location>
        <begin position="624"/>
        <end position="650"/>
    </location>
</feature>
<evidence type="ECO:0000256" key="3">
    <source>
        <dbReference type="ARBA" id="ARBA00038211"/>
    </source>
</evidence>
<keyword evidence="4" id="KW-0175">Coiled coil</keyword>
<evidence type="ECO:0000256" key="4">
    <source>
        <dbReference type="SAM" id="Coils"/>
    </source>
</evidence>
<accession>A0A8S9XIM8</accession>
<feature type="compositionally biased region" description="Basic and acidic residues" evidence="5">
    <location>
        <begin position="264"/>
        <end position="274"/>
    </location>
</feature>
<keyword evidence="1" id="KW-0443">Lipid metabolism</keyword>
<gene>
    <name evidence="6" type="ORF">GE061_016915</name>
</gene>
<organism evidence="6 7">
    <name type="scientific">Apolygus lucorum</name>
    <name type="common">Small green plant bug</name>
    <name type="synonym">Lygocoris lucorum</name>
    <dbReference type="NCBI Taxonomy" id="248454"/>
    <lineage>
        <taxon>Eukaryota</taxon>
        <taxon>Metazoa</taxon>
        <taxon>Ecdysozoa</taxon>
        <taxon>Arthropoda</taxon>
        <taxon>Hexapoda</taxon>
        <taxon>Insecta</taxon>
        <taxon>Pterygota</taxon>
        <taxon>Neoptera</taxon>
        <taxon>Paraneoptera</taxon>
        <taxon>Hemiptera</taxon>
        <taxon>Heteroptera</taxon>
        <taxon>Panheteroptera</taxon>
        <taxon>Cimicomorpha</taxon>
        <taxon>Miridae</taxon>
        <taxon>Mirini</taxon>
        <taxon>Apolygus</taxon>
    </lineage>
</organism>
<keyword evidence="1" id="KW-0444">Lipid biosynthesis</keyword>
<comment type="similarity">
    <text evidence="3">Belongs to the choline/ethanolamine kinase family.</text>
</comment>
<keyword evidence="2" id="KW-1208">Phospholipid metabolism</keyword>
<name>A0A8S9XIM8_APOLU</name>
<comment type="caution">
    <text evidence="6">The sequence shown here is derived from an EMBL/GenBank/DDBJ whole genome shotgun (WGS) entry which is preliminary data.</text>
</comment>
<evidence type="ECO:0000256" key="5">
    <source>
        <dbReference type="SAM" id="MobiDB-lite"/>
    </source>
</evidence>
<dbReference type="InterPro" id="IPR011009">
    <property type="entry name" value="Kinase-like_dom_sf"/>
</dbReference>
<keyword evidence="1" id="KW-0594">Phospholipid biosynthesis</keyword>
<evidence type="ECO:0008006" key="8">
    <source>
        <dbReference type="Google" id="ProtNLM"/>
    </source>
</evidence>
<dbReference type="GO" id="GO:0004305">
    <property type="term" value="F:ethanolamine kinase activity"/>
    <property type="evidence" value="ECO:0007669"/>
    <property type="project" value="TreeGrafter"/>
</dbReference>
<evidence type="ECO:0000313" key="6">
    <source>
        <dbReference type="EMBL" id="KAF6208459.1"/>
    </source>
</evidence>
<dbReference type="Pfam" id="PF01633">
    <property type="entry name" value="Choline_kinase"/>
    <property type="match status" value="1"/>
</dbReference>
<dbReference type="GO" id="GO:0004103">
    <property type="term" value="F:choline kinase activity"/>
    <property type="evidence" value="ECO:0007669"/>
    <property type="project" value="TreeGrafter"/>
</dbReference>
<feature type="compositionally biased region" description="Basic residues" evidence="5">
    <location>
        <begin position="678"/>
        <end position="688"/>
    </location>
</feature>
<dbReference type="CDD" id="cd05156">
    <property type="entry name" value="ChoK_euk"/>
    <property type="match status" value="1"/>
</dbReference>
<feature type="region of interest" description="Disordered" evidence="5">
    <location>
        <begin position="551"/>
        <end position="612"/>
    </location>
</feature>
<feature type="region of interest" description="Disordered" evidence="5">
    <location>
        <begin position="251"/>
        <end position="292"/>
    </location>
</feature>
<dbReference type="GO" id="GO:0006646">
    <property type="term" value="P:phosphatidylethanolamine biosynthetic process"/>
    <property type="evidence" value="ECO:0007669"/>
    <property type="project" value="TreeGrafter"/>
</dbReference>
<proteinExistence type="inferred from homology"/>
<dbReference type="Proteomes" id="UP000466442">
    <property type="component" value="Unassembled WGS sequence"/>
</dbReference>
<feature type="compositionally biased region" description="Low complexity" evidence="5">
    <location>
        <begin position="582"/>
        <end position="612"/>
    </location>
</feature>
<sequence length="1199" mass="132770">MEYQHYGSRGATTTAKKEVDESCTVGTVLVSERRKPVVTNNEGCATATLTTFPSTSLGTTVVPLSPLLVNTMGSNQTEAVAAPATPATPVEPSSLEHTVVNTSSSDTLSASGRFESTRAAPATPATHITNLLSDVGTTPPRSAVVDMVTPAVLTATPATLAATPTVEIAVAAPATPETLTATIQNHCAIAETTVADTITPILPTVTTATAMPATLSPATQHESLTNIIAQLQATGNLDMCQQENLAAAEEETLEENDQMEEGEETRSLLEHPEDVPGPGTSAPEEPSDDEDEQFVDALTLPPQEQYTVPLPIKEEPSNDDQILSSNDVTEEVPPTIREHQVTASPYKLRQREPVDYRKLHMGAVTQATTNLLTNRNENFTDENEGIVPVVGIFKMSQQQLEQAAGMEGDPPFDEAVQQIFDTFQEETEANATIPEDTVTTPEPCNAPQNTLAGIVNCIRYAGRADMHMTRAANSHAAVVAMMRLARWIPQYQRIAQERDVLLEQREQWRTERDEILREQATARREIQELRRTLGLETTEPLAARIVVSLPATNVNPPMTPSTSSQSQPSERGPGDAGGTVIARRSPVASTSRARSTAPSPIPRRSPTRPISPFRELLLQQRRGSRIPLPPSSQSDSGEERPLLPTPVREPQVAIEVGTNSPRSIPKIVLKRYQPSQVKQHKKKRARRMKSGDDRAGAELLTPLPPGGRTAEKSSFVVSVPPGPRPQVTTIATYARSTRAFQWIKAYDPRLHPSTLNSNVDRYSRHSHHKRLYSSSSPSIGPHKTTLLEDTASGRMLEVSRTVNAHSWIPESKSRPPSSGEALKEYAYKLCKDYLRGAWLNISASEIILKKVSGGLSNLLYYCSLPDGVETVQGEPARLLLRLYGNLNGSRAIETLVTESVIFTLLSESQRGPRLYGVFSGGRLEEYIPARPLLTTELSDPLISSLIADKIAQIHLMDVPINKQPKWLWHTMSGWVKQIEELIATDNIQEDSREMINTMKALNLSDELIWLKEFLVGIKSPVVFCHNDLQEGNILMRERSPLNMNMTNGNEPVDSTAPANSDSLVVIDFEYCSYNYRGFDFANHFNEWFYDYSNQEPPYFYKLENNQAESHHKEHLVRSYLAAIRKYPEYKEKPEDNVEIIMREIEAFTLASHFFWGLWSVLNSSSEINFDYWSYGESRFQSYYSQKNKILADFDLTNGV</sequence>
<dbReference type="PANTHER" id="PTHR22603">
    <property type="entry name" value="CHOLINE/ETHANOALAMINE KINASE"/>
    <property type="match status" value="1"/>
</dbReference>